<dbReference type="AlphaFoldDB" id="A0A5C7JBQ9"/>
<gene>
    <name evidence="3" type="ORF">E6Q11_00645</name>
</gene>
<keyword evidence="2" id="KW-0472">Membrane</keyword>
<keyword evidence="2" id="KW-0812">Transmembrane</keyword>
<evidence type="ECO:0000256" key="1">
    <source>
        <dbReference type="SAM" id="MobiDB-lite"/>
    </source>
</evidence>
<evidence type="ECO:0000256" key="2">
    <source>
        <dbReference type="SAM" id="Phobius"/>
    </source>
</evidence>
<protein>
    <submittedName>
        <fullName evidence="3">Uncharacterized protein</fullName>
    </submittedName>
</protein>
<evidence type="ECO:0000313" key="4">
    <source>
        <dbReference type="Proteomes" id="UP000321026"/>
    </source>
</evidence>
<feature type="compositionally biased region" description="Low complexity" evidence="1">
    <location>
        <begin position="78"/>
        <end position="90"/>
    </location>
</feature>
<evidence type="ECO:0000313" key="3">
    <source>
        <dbReference type="EMBL" id="TXG78658.1"/>
    </source>
</evidence>
<feature type="transmembrane region" description="Helical" evidence="2">
    <location>
        <begin position="36"/>
        <end position="56"/>
    </location>
</feature>
<accession>A0A5C7JBQ9</accession>
<proteinExistence type="predicted"/>
<comment type="caution">
    <text evidence="3">The sequence shown here is derived from an EMBL/GenBank/DDBJ whole genome shotgun (WGS) entry which is preliminary data.</text>
</comment>
<feature type="region of interest" description="Disordered" evidence="1">
    <location>
        <begin position="71"/>
        <end position="90"/>
    </location>
</feature>
<sequence>MFMEPADKINEAKVESGIPEAGDLSAHDSRLTRKRIVFVLLAVVTILLISSGLILGKSLSKNLTAQPTPMPVITKAQTPTPESTISPTPASEKIFVPSLSPTVTKPKGAYVTIRLLDDKTKELIKGVDTKVHLDGPVSAGTYNGPEWTSGLLPAGEYDLTADSPGGYREAESKCIGTGGKCSAIFDKCGRRFDVADGDHQIIICTYEKF</sequence>
<organism evidence="3 4">
    <name type="scientific">Candidatus Dojkabacteria bacterium</name>
    <dbReference type="NCBI Taxonomy" id="2099670"/>
    <lineage>
        <taxon>Bacteria</taxon>
        <taxon>Candidatus Dojkabacteria</taxon>
    </lineage>
</organism>
<name>A0A5C7JBQ9_9BACT</name>
<dbReference type="EMBL" id="SSDS01000009">
    <property type="protein sequence ID" value="TXG78658.1"/>
    <property type="molecule type" value="Genomic_DNA"/>
</dbReference>
<reference evidence="3 4" key="1">
    <citation type="submission" date="2018-09" db="EMBL/GenBank/DDBJ databases">
        <title>Metagenome Assembled Genomes from an Advanced Water Purification Facility.</title>
        <authorList>
            <person name="Stamps B.W."/>
            <person name="Spear J.R."/>
        </authorList>
    </citation>
    <scope>NUCLEOTIDE SEQUENCE [LARGE SCALE GENOMIC DNA]</scope>
    <source>
        <strain evidence="3">Bin_63_2</strain>
    </source>
</reference>
<dbReference type="Proteomes" id="UP000321026">
    <property type="component" value="Unassembled WGS sequence"/>
</dbReference>
<keyword evidence="2" id="KW-1133">Transmembrane helix</keyword>